<dbReference type="GeneID" id="69118672"/>
<dbReference type="EMBL" id="JBHRWN010000002">
    <property type="protein sequence ID" value="MFC3478320.1"/>
    <property type="molecule type" value="Genomic_DNA"/>
</dbReference>
<dbReference type="InterPro" id="IPR055687">
    <property type="entry name" value="DUF7263"/>
</dbReference>
<reference evidence="1 2" key="1">
    <citation type="journal article" date="2019" name="Int. J. Syst. Evol. Microbiol.">
        <title>The Global Catalogue of Microorganisms (GCM) 10K type strain sequencing project: providing services to taxonomists for standard genome sequencing and annotation.</title>
        <authorList>
            <consortium name="The Broad Institute Genomics Platform"/>
            <consortium name="The Broad Institute Genome Sequencing Center for Infectious Disease"/>
            <person name="Wu L."/>
            <person name="Ma J."/>
        </authorList>
    </citation>
    <scope>NUCLEOTIDE SEQUENCE [LARGE SCALE GENOMIC DNA]</scope>
    <source>
        <strain evidence="1 2">CGMCC 1.12562</strain>
    </source>
</reference>
<dbReference type="Pfam" id="PF23924">
    <property type="entry name" value="DUF7263"/>
    <property type="match status" value="1"/>
</dbReference>
<dbReference type="RefSeq" id="WP_232570567.1">
    <property type="nucleotide sequence ID" value="NZ_CP089466.1"/>
</dbReference>
<accession>A0ABD5NG61</accession>
<protein>
    <submittedName>
        <fullName evidence="1">Uncharacterized protein</fullName>
    </submittedName>
</protein>
<comment type="caution">
    <text evidence="1">The sequence shown here is derived from an EMBL/GenBank/DDBJ whole genome shotgun (WGS) entry which is preliminary data.</text>
</comment>
<evidence type="ECO:0000313" key="2">
    <source>
        <dbReference type="Proteomes" id="UP001595660"/>
    </source>
</evidence>
<dbReference type="AlphaFoldDB" id="A0ABD5NG61"/>
<evidence type="ECO:0000313" key="1">
    <source>
        <dbReference type="EMBL" id="MFC3478320.1"/>
    </source>
</evidence>
<organism evidence="1 2">
    <name type="scientific">Halobacterium litoreum</name>
    <dbReference type="NCBI Taxonomy" id="2039234"/>
    <lineage>
        <taxon>Archaea</taxon>
        <taxon>Methanobacteriati</taxon>
        <taxon>Methanobacteriota</taxon>
        <taxon>Stenosarchaea group</taxon>
        <taxon>Halobacteria</taxon>
        <taxon>Halobacteriales</taxon>
        <taxon>Halobacteriaceae</taxon>
        <taxon>Halobacterium</taxon>
    </lineage>
</organism>
<dbReference type="Proteomes" id="UP001595660">
    <property type="component" value="Unassembled WGS sequence"/>
</dbReference>
<gene>
    <name evidence="1" type="ORF">ACFOKC_11375</name>
</gene>
<sequence>MTERAQSNLPALATALLLVGASVGLAVGVAAGAFAGADTDPADARLAASLSERLVSPDGPLSARANVLSAAAVANASASADWLPEDAAVRVTLDGEAVVSRGDAGRGATIRRVVLVADSERRTLEPTFAGRNAVTLPRRTANATLTFDPAPATRITTVRANGRVVLRDPDGLDGAYDVALSRYDTVELTFDANRDLAPGSVRVAYRAEVTTKAVLGVTVDA</sequence>
<keyword evidence="2" id="KW-1185">Reference proteome</keyword>
<proteinExistence type="predicted"/>
<name>A0ABD5NG61_9EURY</name>